<evidence type="ECO:0000256" key="7">
    <source>
        <dbReference type="RuleBase" id="RU361187"/>
    </source>
</evidence>
<evidence type="ECO:0000256" key="4">
    <source>
        <dbReference type="ARBA" id="ARBA00023295"/>
    </source>
</evidence>
<dbReference type="CDD" id="cd23418">
    <property type="entry name" value="beta-trefoil_Ricin_XLN-like"/>
    <property type="match status" value="1"/>
</dbReference>
<protein>
    <recommendedName>
        <fullName evidence="9">Ricin B lectin domain-containing protein</fullName>
    </recommendedName>
</protein>
<dbReference type="PROSITE" id="PS50231">
    <property type="entry name" value="RICIN_B_LECTIN"/>
    <property type="match status" value="1"/>
</dbReference>
<keyword evidence="3 7" id="KW-0378">Hydrolase</keyword>
<feature type="active site" description="Proton donor" evidence="5">
    <location>
        <position position="397"/>
    </location>
</feature>
<dbReference type="InterPro" id="IPR035992">
    <property type="entry name" value="Ricin_B-like_lectins"/>
</dbReference>
<dbReference type="EMBL" id="AXNT01000158">
    <property type="protein sequence ID" value="KGM00827.1"/>
    <property type="molecule type" value="Genomic_DNA"/>
</dbReference>
<evidence type="ECO:0000259" key="9">
    <source>
        <dbReference type="SMART" id="SM00458"/>
    </source>
</evidence>
<name>A0A0A0B3Q4_9CELL</name>
<dbReference type="SUPFAM" id="SSF75005">
    <property type="entry name" value="Arabinanase/levansucrase/invertase"/>
    <property type="match status" value="1"/>
</dbReference>
<gene>
    <name evidence="10" type="ORF">Q760_05810</name>
</gene>
<evidence type="ECO:0000256" key="1">
    <source>
        <dbReference type="ARBA" id="ARBA00004834"/>
    </source>
</evidence>
<dbReference type="Proteomes" id="UP000029833">
    <property type="component" value="Unassembled WGS sequence"/>
</dbReference>
<dbReference type="GO" id="GO:0004553">
    <property type="term" value="F:hydrolase activity, hydrolyzing O-glycosyl compounds"/>
    <property type="evidence" value="ECO:0007669"/>
    <property type="project" value="InterPro"/>
</dbReference>
<dbReference type="SMART" id="SM00458">
    <property type="entry name" value="RICIN"/>
    <property type="match status" value="1"/>
</dbReference>
<accession>A0A0A0B3Q4</accession>
<evidence type="ECO:0000256" key="2">
    <source>
        <dbReference type="ARBA" id="ARBA00009865"/>
    </source>
</evidence>
<comment type="pathway">
    <text evidence="1">Glycan metabolism; L-arabinan degradation.</text>
</comment>
<feature type="domain" description="Ricin B lectin" evidence="9">
    <location>
        <begin position="73"/>
        <end position="201"/>
    </location>
</feature>
<feature type="active site" description="Proton acceptor" evidence="5">
    <location>
        <position position="234"/>
    </location>
</feature>
<dbReference type="InterPro" id="IPR006710">
    <property type="entry name" value="Glyco_hydro_43"/>
</dbReference>
<dbReference type="InterPro" id="IPR000772">
    <property type="entry name" value="Ricin_B_lectin"/>
</dbReference>
<evidence type="ECO:0000256" key="8">
    <source>
        <dbReference type="SAM" id="MobiDB-lite"/>
    </source>
</evidence>
<evidence type="ECO:0000256" key="6">
    <source>
        <dbReference type="PIRSR" id="PIRSR606710-2"/>
    </source>
</evidence>
<dbReference type="CDD" id="cd08998">
    <property type="entry name" value="GH43_Arb43a-like"/>
    <property type="match status" value="1"/>
</dbReference>
<feature type="region of interest" description="Disordered" evidence="8">
    <location>
        <begin position="1"/>
        <end position="43"/>
    </location>
</feature>
<keyword evidence="11" id="KW-1185">Reference proteome</keyword>
<evidence type="ECO:0000313" key="10">
    <source>
        <dbReference type="EMBL" id="KGM00827.1"/>
    </source>
</evidence>
<dbReference type="Gene3D" id="2.115.10.20">
    <property type="entry name" value="Glycosyl hydrolase domain, family 43"/>
    <property type="match status" value="1"/>
</dbReference>
<comment type="caution">
    <text evidence="10">The sequence shown here is derived from an EMBL/GenBank/DDBJ whole genome shotgun (WGS) entry which is preliminary data.</text>
</comment>
<keyword evidence="4 7" id="KW-0326">Glycosidase</keyword>
<evidence type="ECO:0000313" key="11">
    <source>
        <dbReference type="Proteomes" id="UP000029833"/>
    </source>
</evidence>
<evidence type="ECO:0000256" key="5">
    <source>
        <dbReference type="PIRSR" id="PIRSR606710-1"/>
    </source>
</evidence>
<reference evidence="10 11" key="1">
    <citation type="submission" date="2013-10" db="EMBL/GenBank/DDBJ databases">
        <authorList>
            <person name="Wang G."/>
            <person name="Zhuang W."/>
        </authorList>
    </citation>
    <scope>NUCLEOTIDE SEQUENCE [LARGE SCALE GENOMIC DNA]</scope>
    <source>
        <strain evidence="10 11">DSM 20118</strain>
    </source>
</reference>
<dbReference type="Gene3D" id="2.80.10.50">
    <property type="match status" value="2"/>
</dbReference>
<comment type="similarity">
    <text evidence="2 7">Belongs to the glycosyl hydrolase 43 family.</text>
</comment>
<proteinExistence type="inferred from homology"/>
<dbReference type="AlphaFoldDB" id="A0A0A0B3Q4"/>
<dbReference type="PANTHER" id="PTHR43301:SF3">
    <property type="entry name" value="ARABINAN ENDO-1,5-ALPHA-L-ARABINOSIDASE A-RELATED"/>
    <property type="match status" value="1"/>
</dbReference>
<dbReference type="InterPro" id="IPR023296">
    <property type="entry name" value="Glyco_hydro_beta-prop_sf"/>
</dbReference>
<sequence>MDVRDTDVADPDRTPPPRRPRRAGALMPGSPSRPTTDHRPTPTRSLRRLAATVATAALAAGALLTMAPAAQAAPPTLVGVQSGRCLEVRDNSTTAGAAIQIWDCNGVAGQGWTLTSAGELRTHDGTRCLDAFEWGTTAGTALISWSCTGSENQRFAWGANRSLVHPRSGLCLDVTSARTANGTAVALWTCNGRTNQQWTAGGTTPTPTPTGGTGTPPAAYPGPGAVTGNIGAHDPTVVKRPDGTYLVATTGRGIPLKTSRDRTSWSAAGSAFPNGTPWTSQHTTGDVWAPDLTYRNGQYWLYYSASSFGTSSSGIYLATSPSGDAGTWTNRGLVVSTTASSNYNAIDPDIVTDAQGRVWMSFGSFWSGIKLIEINPATGLRSGTAMHSIASRSAGIEAPDIIHRGGYYYQFVSFDACCKGAQSTYRIAVGRSTSITGPYVDRNGTRMTSGGGTEVLAGRGSIHGPGHSAVLADTDGDVLFYHYYTDSGAPQLGVNLLGWDAAGWPYVY</sequence>
<dbReference type="STRING" id="1408250.Q760_05810"/>
<dbReference type="SUPFAM" id="SSF50370">
    <property type="entry name" value="Ricin B-like lectins"/>
    <property type="match status" value="1"/>
</dbReference>
<feature type="site" description="Important for catalytic activity, responsible for pKa modulation of the active site Glu and correct orientation of both the proton donor and substrate" evidence="6">
    <location>
        <position position="347"/>
    </location>
</feature>
<dbReference type="PANTHER" id="PTHR43301">
    <property type="entry name" value="ARABINAN ENDO-1,5-ALPHA-L-ARABINOSIDASE"/>
    <property type="match status" value="1"/>
</dbReference>
<evidence type="ECO:0000256" key="3">
    <source>
        <dbReference type="ARBA" id="ARBA00022801"/>
    </source>
</evidence>
<feature type="compositionally biased region" description="Basic and acidic residues" evidence="8">
    <location>
        <begin position="1"/>
        <end position="15"/>
    </location>
</feature>
<dbReference type="GO" id="GO:0005975">
    <property type="term" value="P:carbohydrate metabolic process"/>
    <property type="evidence" value="ECO:0007669"/>
    <property type="project" value="InterPro"/>
</dbReference>
<dbReference type="Pfam" id="PF00652">
    <property type="entry name" value="Ricin_B_lectin"/>
    <property type="match status" value="1"/>
</dbReference>
<dbReference type="Pfam" id="PF04616">
    <property type="entry name" value="Glyco_hydro_43"/>
    <property type="match status" value="1"/>
</dbReference>
<dbReference type="InterPro" id="IPR050727">
    <property type="entry name" value="GH43_arabinanases"/>
</dbReference>
<organism evidence="10 11">
    <name type="scientific">Cellulomonas cellasea DSM 20118</name>
    <dbReference type="NCBI Taxonomy" id="1408250"/>
    <lineage>
        <taxon>Bacteria</taxon>
        <taxon>Bacillati</taxon>
        <taxon>Actinomycetota</taxon>
        <taxon>Actinomycetes</taxon>
        <taxon>Micrococcales</taxon>
        <taxon>Cellulomonadaceae</taxon>
        <taxon>Cellulomonas</taxon>
    </lineage>
</organism>